<comment type="similarity">
    <text evidence="3">Belongs to the UreF family.</text>
</comment>
<comment type="function">
    <text evidence="3">Required for maturation of urease via the functional incorporation of the urease nickel metallocenter.</text>
</comment>
<dbReference type="GO" id="GO:0005737">
    <property type="term" value="C:cytoplasm"/>
    <property type="evidence" value="ECO:0007669"/>
    <property type="project" value="UniProtKB-SubCell"/>
</dbReference>
<dbReference type="OrthoDB" id="9798772at2"/>
<keyword evidence="5" id="KW-1185">Reference proteome</keyword>
<gene>
    <name evidence="3" type="primary">ureF</name>
    <name evidence="4" type="ORF">SAMN04515656_10191</name>
</gene>
<evidence type="ECO:0000313" key="4">
    <source>
        <dbReference type="EMBL" id="SDZ90790.1"/>
    </source>
</evidence>
<dbReference type="GO" id="GO:0016151">
    <property type="term" value="F:nickel cation binding"/>
    <property type="evidence" value="ECO:0007669"/>
    <property type="project" value="UniProtKB-UniRule"/>
</dbReference>
<dbReference type="Gene3D" id="1.10.4190.10">
    <property type="entry name" value="Urease accessory protein UreF"/>
    <property type="match status" value="1"/>
</dbReference>
<keyword evidence="2 3" id="KW-0143">Chaperone</keyword>
<organism evidence="4 5">
    <name type="scientific">Eubacterium aggregans</name>
    <dbReference type="NCBI Taxonomy" id="81409"/>
    <lineage>
        <taxon>Bacteria</taxon>
        <taxon>Bacillati</taxon>
        <taxon>Bacillota</taxon>
        <taxon>Clostridia</taxon>
        <taxon>Eubacteriales</taxon>
        <taxon>Eubacteriaceae</taxon>
        <taxon>Eubacterium</taxon>
    </lineage>
</organism>
<dbReference type="Pfam" id="PF01730">
    <property type="entry name" value="UreF"/>
    <property type="match status" value="1"/>
</dbReference>
<evidence type="ECO:0000256" key="1">
    <source>
        <dbReference type="ARBA" id="ARBA00022988"/>
    </source>
</evidence>
<sequence>MATPTDFLLLQINDALFPIGGYSHSWGLETYIQEGIVADVQGAGDYIRSRLRHSLLYTELLAVRLAYEAAARGDGEALSALDDILEASVLPRESREAMGKLGSRFIKTLDSASLPALAPVWGGYRSAPGVHHHAVAYGVLCAAAGIGKAPGLSHFLYAQASAMVTTCVKTIPLSQTLGQALLAELHPLLTELVVAVEELPESMLCVGCPGFDIRGMAHEVLYSRLYMS</sequence>
<dbReference type="EMBL" id="FNRK01000001">
    <property type="protein sequence ID" value="SDZ90790.1"/>
    <property type="molecule type" value="Genomic_DNA"/>
</dbReference>
<evidence type="ECO:0000313" key="5">
    <source>
        <dbReference type="Proteomes" id="UP000199394"/>
    </source>
</evidence>
<name>A0A1H3WUZ3_9FIRM</name>
<dbReference type="HAMAP" id="MF_01385">
    <property type="entry name" value="UreF"/>
    <property type="match status" value="1"/>
</dbReference>
<evidence type="ECO:0000256" key="3">
    <source>
        <dbReference type="HAMAP-Rule" id="MF_01385"/>
    </source>
</evidence>
<dbReference type="Proteomes" id="UP000199394">
    <property type="component" value="Unassembled WGS sequence"/>
</dbReference>
<keyword evidence="3" id="KW-0963">Cytoplasm</keyword>
<dbReference type="InterPro" id="IPR002639">
    <property type="entry name" value="UreF"/>
</dbReference>
<evidence type="ECO:0000256" key="2">
    <source>
        <dbReference type="ARBA" id="ARBA00023186"/>
    </source>
</evidence>
<accession>A0A1H3WUZ3</accession>
<protein>
    <recommendedName>
        <fullName evidence="3">Urease accessory protein UreF</fullName>
    </recommendedName>
</protein>
<dbReference type="PIRSF" id="PIRSF009467">
    <property type="entry name" value="Ureas_acces_UreF"/>
    <property type="match status" value="1"/>
</dbReference>
<dbReference type="RefSeq" id="WP_090304076.1">
    <property type="nucleotide sequence ID" value="NZ_FNRK01000001.1"/>
</dbReference>
<dbReference type="PANTHER" id="PTHR33620">
    <property type="entry name" value="UREASE ACCESSORY PROTEIN F"/>
    <property type="match status" value="1"/>
</dbReference>
<dbReference type="STRING" id="81409.SAMN04515656_10191"/>
<comment type="subunit">
    <text evidence="3">UreD, UreF and UreG form a complex that acts as a GTP-hydrolysis-dependent molecular chaperone, activating the urease apoprotein by helping to assemble the nickel containing metallocenter of UreC. The UreE protein probably delivers the nickel.</text>
</comment>
<proteinExistence type="inferred from homology"/>
<reference evidence="4 5" key="1">
    <citation type="submission" date="2016-10" db="EMBL/GenBank/DDBJ databases">
        <authorList>
            <person name="de Groot N.N."/>
        </authorList>
    </citation>
    <scope>NUCLEOTIDE SEQUENCE [LARGE SCALE GENOMIC DNA]</scope>
    <source>
        <strain evidence="4 5">SR12</strain>
    </source>
</reference>
<keyword evidence="1 3" id="KW-0996">Nickel insertion</keyword>
<dbReference type="InterPro" id="IPR038277">
    <property type="entry name" value="UreF_sf"/>
</dbReference>
<dbReference type="PANTHER" id="PTHR33620:SF1">
    <property type="entry name" value="UREASE ACCESSORY PROTEIN F"/>
    <property type="match status" value="1"/>
</dbReference>
<comment type="subcellular location">
    <subcellularLocation>
        <location evidence="3">Cytoplasm</location>
    </subcellularLocation>
</comment>
<dbReference type="AlphaFoldDB" id="A0A1H3WUZ3"/>